<evidence type="ECO:0000256" key="2">
    <source>
        <dbReference type="ARBA" id="ARBA00004691"/>
    </source>
</evidence>
<evidence type="ECO:0000256" key="14">
    <source>
        <dbReference type="ARBA" id="ARBA00023284"/>
    </source>
</evidence>
<evidence type="ECO:0000256" key="16">
    <source>
        <dbReference type="ARBA" id="ARBA00047415"/>
    </source>
</evidence>
<sequence>MELLLHMCCGPCTTASQEKFKELGYEVRGFFFNPNIHPYKEFKRRKETLRDYCRQEEIPLEIDDRYLLEDFLRKTVYREQNRCLFCYALRLGETARKAREKGIEIFSTTLLISPYQDHDLLKEVGEEMGNKYGVSFLYEDLRPLFKDSVNMSKQRNMYRQGYCGCIYSEKERYYKKKGEG</sequence>
<evidence type="ECO:0000256" key="1">
    <source>
        <dbReference type="ARBA" id="ARBA00002268"/>
    </source>
</evidence>
<keyword evidence="7 17" id="KW-0819">tRNA processing</keyword>
<dbReference type="GO" id="GO:0052693">
    <property type="term" value="F:epoxyqueuosine reductase activity"/>
    <property type="evidence" value="ECO:0007669"/>
    <property type="project" value="UniProtKB-UniRule"/>
</dbReference>
<keyword evidence="10 17" id="KW-0560">Oxidoreductase</keyword>
<accession>A0A424YHB6</accession>
<keyword evidence="13 17" id="KW-1015">Disulfide bond</keyword>
<name>A0A424YHB6_9FIRM</name>
<keyword evidence="9 17" id="KW-0671">Queuosine biosynthesis</keyword>
<keyword evidence="11 17" id="KW-0408">Iron</keyword>
<dbReference type="Pfam" id="PF02677">
    <property type="entry name" value="QueH"/>
    <property type="match status" value="1"/>
</dbReference>
<feature type="binding site" evidence="17">
    <location>
        <position position="83"/>
    </location>
    <ligand>
        <name>[4Fe-4S] cluster</name>
        <dbReference type="ChEBI" id="CHEBI:49883"/>
    </ligand>
</feature>
<evidence type="ECO:0000256" key="3">
    <source>
        <dbReference type="ARBA" id="ARBA00008207"/>
    </source>
</evidence>
<evidence type="ECO:0000256" key="4">
    <source>
        <dbReference type="ARBA" id="ARBA00012622"/>
    </source>
</evidence>
<evidence type="ECO:0000256" key="12">
    <source>
        <dbReference type="ARBA" id="ARBA00023014"/>
    </source>
</evidence>
<dbReference type="GO" id="GO:0008616">
    <property type="term" value="P:tRNA queuosine(34) biosynthetic process"/>
    <property type="evidence" value="ECO:0007669"/>
    <property type="project" value="UniProtKB-UniRule"/>
</dbReference>
<feature type="binding site" evidence="17">
    <location>
        <position position="9"/>
    </location>
    <ligand>
        <name>[4Fe-4S] cluster</name>
        <dbReference type="ChEBI" id="CHEBI:49883"/>
    </ligand>
</feature>
<dbReference type="InterPro" id="IPR003828">
    <property type="entry name" value="QueH"/>
</dbReference>
<feature type="disulfide bond" description="Redox-active" evidence="17">
    <location>
        <begin position="163"/>
        <end position="165"/>
    </location>
</feature>
<dbReference type="UniPathway" id="UPA00392"/>
<dbReference type="Gene3D" id="3.40.50.620">
    <property type="entry name" value="HUPs"/>
    <property type="match status" value="1"/>
</dbReference>
<organism evidence="18 19">
    <name type="scientific">Candidatus Syntrophonatronum acetioxidans</name>
    <dbReference type="NCBI Taxonomy" id="1795816"/>
    <lineage>
        <taxon>Bacteria</taxon>
        <taxon>Bacillati</taxon>
        <taxon>Bacillota</taxon>
        <taxon>Clostridia</taxon>
        <taxon>Eubacteriales</taxon>
        <taxon>Syntrophomonadaceae</taxon>
        <taxon>Candidatus Syntrophonatronum</taxon>
    </lineage>
</organism>
<evidence type="ECO:0000313" key="19">
    <source>
        <dbReference type="Proteomes" id="UP000285138"/>
    </source>
</evidence>
<comment type="catalytic activity">
    <reaction evidence="16 17">
        <text>epoxyqueuosine(34) in tRNA + AH2 = queuosine(34) in tRNA + A + H2O</text>
        <dbReference type="Rhea" id="RHEA:32159"/>
        <dbReference type="Rhea" id="RHEA-COMP:18571"/>
        <dbReference type="Rhea" id="RHEA-COMP:18582"/>
        <dbReference type="ChEBI" id="CHEBI:13193"/>
        <dbReference type="ChEBI" id="CHEBI:15377"/>
        <dbReference type="ChEBI" id="CHEBI:17499"/>
        <dbReference type="ChEBI" id="CHEBI:194431"/>
        <dbReference type="ChEBI" id="CHEBI:194443"/>
        <dbReference type="EC" id="1.17.99.6"/>
    </reaction>
</comment>
<keyword evidence="8 17" id="KW-0479">Metal-binding</keyword>
<evidence type="ECO:0000256" key="7">
    <source>
        <dbReference type="ARBA" id="ARBA00022694"/>
    </source>
</evidence>
<evidence type="ECO:0000256" key="6">
    <source>
        <dbReference type="ARBA" id="ARBA00022485"/>
    </source>
</evidence>
<dbReference type="GO" id="GO:0051539">
    <property type="term" value="F:4 iron, 4 sulfur cluster binding"/>
    <property type="evidence" value="ECO:0007669"/>
    <property type="project" value="UniProtKB-UniRule"/>
</dbReference>
<dbReference type="PANTHER" id="PTHR36701">
    <property type="entry name" value="EPOXYQUEUOSINE REDUCTASE QUEH"/>
    <property type="match status" value="1"/>
</dbReference>
<comment type="pathway">
    <text evidence="2 17">tRNA modification; tRNA-queuosine biosynthesis.</text>
</comment>
<dbReference type="GO" id="GO:0046872">
    <property type="term" value="F:metal ion binding"/>
    <property type="evidence" value="ECO:0007669"/>
    <property type="project" value="UniProtKB-KW"/>
</dbReference>
<keyword evidence="6 17" id="KW-0004">4Fe-4S</keyword>
<keyword evidence="14 17" id="KW-0676">Redox-active center</keyword>
<proteinExistence type="inferred from homology"/>
<reference evidence="18 19" key="1">
    <citation type="submission" date="2018-08" db="EMBL/GenBank/DDBJ databases">
        <title>The metabolism and importance of syntrophic acetate oxidation coupled to methane or sulfide production in haloalkaline environments.</title>
        <authorList>
            <person name="Timmers P.H.A."/>
            <person name="Vavourakis C.D."/>
            <person name="Sorokin D.Y."/>
            <person name="Sinninghe Damste J.S."/>
            <person name="Muyzer G."/>
            <person name="Stams A.J.M."/>
            <person name="Plugge C.M."/>
        </authorList>
    </citation>
    <scope>NUCLEOTIDE SEQUENCE [LARGE SCALE GENOMIC DNA]</scope>
    <source>
        <strain evidence="18">MSAO_Bac1</strain>
    </source>
</reference>
<dbReference type="EC" id="1.17.99.6" evidence="4 17"/>
<comment type="function">
    <text evidence="1 17">Catalyzes the conversion of epoxyqueuosine (oQ) to queuosine (Q), which is a hypermodified base found in the wobble positions of tRNA(Asp), tRNA(Asn), tRNA(His) and tRNA(Tyr).</text>
</comment>
<evidence type="ECO:0000256" key="11">
    <source>
        <dbReference type="ARBA" id="ARBA00023004"/>
    </source>
</evidence>
<evidence type="ECO:0000256" key="10">
    <source>
        <dbReference type="ARBA" id="ARBA00023002"/>
    </source>
</evidence>
<evidence type="ECO:0000256" key="8">
    <source>
        <dbReference type="ARBA" id="ARBA00022723"/>
    </source>
</evidence>
<comment type="similarity">
    <text evidence="3 17">Belongs to the QueH family.</text>
</comment>
<comment type="caution">
    <text evidence="18">The sequence shown here is derived from an EMBL/GenBank/DDBJ whole genome shotgun (WGS) entry which is preliminary data.</text>
</comment>
<evidence type="ECO:0000256" key="15">
    <source>
        <dbReference type="ARBA" id="ARBA00031446"/>
    </source>
</evidence>
<dbReference type="InterPro" id="IPR014729">
    <property type="entry name" value="Rossmann-like_a/b/a_fold"/>
</dbReference>
<evidence type="ECO:0000256" key="13">
    <source>
        <dbReference type="ARBA" id="ARBA00023157"/>
    </source>
</evidence>
<gene>
    <name evidence="17" type="primary">queH</name>
    <name evidence="18" type="ORF">D5R97_02180</name>
</gene>
<evidence type="ECO:0000256" key="9">
    <source>
        <dbReference type="ARBA" id="ARBA00022785"/>
    </source>
</evidence>
<keyword evidence="12 17" id="KW-0411">Iron-sulfur</keyword>
<protein>
    <recommendedName>
        <fullName evidence="5 17">Epoxyqueuosine reductase QueH</fullName>
        <ecNumber evidence="4 17">1.17.99.6</ecNumber>
    </recommendedName>
    <alternativeName>
        <fullName evidence="15 17">Queuosine biosynthesis protein QueH</fullName>
    </alternativeName>
</protein>
<feature type="binding site" evidence="17">
    <location>
        <position position="86"/>
    </location>
    <ligand>
        <name>[4Fe-4S] cluster</name>
        <dbReference type="ChEBI" id="CHEBI:49883"/>
    </ligand>
</feature>
<evidence type="ECO:0000256" key="17">
    <source>
        <dbReference type="HAMAP-Rule" id="MF_02089"/>
    </source>
</evidence>
<evidence type="ECO:0000313" key="18">
    <source>
        <dbReference type="EMBL" id="RQD77495.1"/>
    </source>
</evidence>
<dbReference type="Proteomes" id="UP000285138">
    <property type="component" value="Unassembled WGS sequence"/>
</dbReference>
<dbReference type="PANTHER" id="PTHR36701:SF1">
    <property type="entry name" value="EPOXYQUEUOSINE REDUCTASE QUEH"/>
    <property type="match status" value="1"/>
</dbReference>
<dbReference type="EMBL" id="QZAA01000066">
    <property type="protein sequence ID" value="RQD77495.1"/>
    <property type="molecule type" value="Genomic_DNA"/>
</dbReference>
<evidence type="ECO:0000256" key="5">
    <source>
        <dbReference type="ARBA" id="ARBA00016895"/>
    </source>
</evidence>
<feature type="binding site" evidence="17">
    <location>
        <position position="8"/>
    </location>
    <ligand>
        <name>[4Fe-4S] cluster</name>
        <dbReference type="ChEBI" id="CHEBI:49883"/>
    </ligand>
</feature>
<dbReference type="AlphaFoldDB" id="A0A424YHB6"/>
<dbReference type="HAMAP" id="MF_02089">
    <property type="entry name" value="QueH"/>
    <property type="match status" value="1"/>
</dbReference>